<name>S8ENF9_9LAMI</name>
<accession>S8ENF9</accession>
<proteinExistence type="predicted"/>
<organism evidence="1 2">
    <name type="scientific">Genlisea aurea</name>
    <dbReference type="NCBI Taxonomy" id="192259"/>
    <lineage>
        <taxon>Eukaryota</taxon>
        <taxon>Viridiplantae</taxon>
        <taxon>Streptophyta</taxon>
        <taxon>Embryophyta</taxon>
        <taxon>Tracheophyta</taxon>
        <taxon>Spermatophyta</taxon>
        <taxon>Magnoliopsida</taxon>
        <taxon>eudicotyledons</taxon>
        <taxon>Gunneridae</taxon>
        <taxon>Pentapetalae</taxon>
        <taxon>asterids</taxon>
        <taxon>lamiids</taxon>
        <taxon>Lamiales</taxon>
        <taxon>Lentibulariaceae</taxon>
        <taxon>Genlisea</taxon>
    </lineage>
</organism>
<protein>
    <submittedName>
        <fullName evidence="1">Uncharacterized protein</fullName>
    </submittedName>
</protein>
<evidence type="ECO:0000313" key="1">
    <source>
        <dbReference type="EMBL" id="EPS74347.1"/>
    </source>
</evidence>
<evidence type="ECO:0000313" key="2">
    <source>
        <dbReference type="Proteomes" id="UP000015453"/>
    </source>
</evidence>
<dbReference type="EMBL" id="AUSU01000102">
    <property type="protein sequence ID" value="EPS74347.1"/>
    <property type="molecule type" value="Genomic_DNA"/>
</dbReference>
<reference evidence="1 2" key="1">
    <citation type="journal article" date="2013" name="BMC Genomics">
        <title>The miniature genome of a carnivorous plant Genlisea aurea contains a low number of genes and short non-coding sequences.</title>
        <authorList>
            <person name="Leushkin E.V."/>
            <person name="Sutormin R.A."/>
            <person name="Nabieva E.R."/>
            <person name="Penin A.A."/>
            <person name="Kondrashov A.S."/>
            <person name="Logacheva M.D."/>
        </authorList>
    </citation>
    <scope>NUCLEOTIDE SEQUENCE [LARGE SCALE GENOMIC DNA]</scope>
</reference>
<sequence>MVTRLLLSSKLQLQSLLGQEYLLQKKVRRMKFLDERKRDFSKVSLCLEGRFHSTSSPSDVEGSRCFYVGSGEVLSSLVRTSVPLGVGDPMHHLATFSNDSRGALLLVR</sequence>
<gene>
    <name evidence="1" type="ORF">M569_00409</name>
</gene>
<dbReference type="AlphaFoldDB" id="S8ENF9"/>
<keyword evidence="2" id="KW-1185">Reference proteome</keyword>
<dbReference type="Proteomes" id="UP000015453">
    <property type="component" value="Unassembled WGS sequence"/>
</dbReference>
<comment type="caution">
    <text evidence="1">The sequence shown here is derived from an EMBL/GenBank/DDBJ whole genome shotgun (WGS) entry which is preliminary data.</text>
</comment>